<name>A0ABX1XIM2_9BACL</name>
<dbReference type="Proteomes" id="UP000653578">
    <property type="component" value="Unassembled WGS sequence"/>
</dbReference>
<accession>A0ABX1XIM2</accession>
<dbReference type="Pfam" id="PF14301">
    <property type="entry name" value="DUF4376"/>
    <property type="match status" value="1"/>
</dbReference>
<dbReference type="RefSeq" id="WP_171635725.1">
    <property type="nucleotide sequence ID" value="NZ_WHNY01000075.1"/>
</dbReference>
<evidence type="ECO:0000259" key="1">
    <source>
        <dbReference type="Pfam" id="PF14301"/>
    </source>
</evidence>
<feature type="domain" description="DUF4376" evidence="1">
    <location>
        <begin position="81"/>
        <end position="187"/>
    </location>
</feature>
<gene>
    <name evidence="2" type="ORF">GC096_30700</name>
</gene>
<protein>
    <recommendedName>
        <fullName evidence="1">DUF4376 domain-containing protein</fullName>
    </recommendedName>
</protein>
<dbReference type="EMBL" id="WHNY01000075">
    <property type="protein sequence ID" value="NOU68400.1"/>
    <property type="molecule type" value="Genomic_DNA"/>
</dbReference>
<keyword evidence="3" id="KW-1185">Reference proteome</keyword>
<dbReference type="InterPro" id="IPR025484">
    <property type="entry name" value="DUF4376"/>
</dbReference>
<reference evidence="2 3" key="1">
    <citation type="submission" date="2019-10" db="EMBL/GenBank/DDBJ databases">
        <title>Description of Paenibacillus humi sp. nov.</title>
        <authorList>
            <person name="Carlier A."/>
            <person name="Qi S."/>
        </authorList>
    </citation>
    <scope>NUCLEOTIDE SEQUENCE [LARGE SCALE GENOMIC DNA]</scope>
    <source>
        <strain evidence="2 3">LMG 31461</strain>
    </source>
</reference>
<comment type="caution">
    <text evidence="2">The sequence shown here is derived from an EMBL/GenBank/DDBJ whole genome shotgun (WGS) entry which is preliminary data.</text>
</comment>
<proteinExistence type="predicted"/>
<evidence type="ECO:0000313" key="3">
    <source>
        <dbReference type="Proteomes" id="UP000653578"/>
    </source>
</evidence>
<organism evidence="2 3">
    <name type="scientific">Paenibacillus plantarum</name>
    <dbReference type="NCBI Taxonomy" id="2654975"/>
    <lineage>
        <taxon>Bacteria</taxon>
        <taxon>Bacillati</taxon>
        <taxon>Bacillota</taxon>
        <taxon>Bacilli</taxon>
        <taxon>Bacillales</taxon>
        <taxon>Paenibacillaceae</taxon>
        <taxon>Paenibacillus</taxon>
    </lineage>
</organism>
<sequence length="190" mass="21217">MPKIYTIVDTDVIVQDIDDNDETSYITYTIGSLIKIETIRIDSENVEDISYTFDLELGEYVEQTREQRYFPDPEAVSPVDAKIAELNKACNEAILSGFTSDALGTDNTYDFDYDAQINLGGMLNAITAGMVSGTFPWKASGIPQLHTINQFKTVFAAGLTHKNSNIGKYWLLKEQVIAATTPEEREAIVW</sequence>
<evidence type="ECO:0000313" key="2">
    <source>
        <dbReference type="EMBL" id="NOU68400.1"/>
    </source>
</evidence>